<dbReference type="GO" id="GO:0005524">
    <property type="term" value="F:ATP binding"/>
    <property type="evidence" value="ECO:0007669"/>
    <property type="project" value="UniProtKB-KW"/>
</dbReference>
<gene>
    <name evidence="11" type="ORF">SASPL_153578</name>
</gene>
<dbReference type="GO" id="GO:0006952">
    <property type="term" value="P:defense response"/>
    <property type="evidence" value="ECO:0007669"/>
    <property type="project" value="UniProtKB-KW"/>
</dbReference>
<dbReference type="Gene3D" id="3.80.10.10">
    <property type="entry name" value="Ribonuclease Inhibitor"/>
    <property type="match status" value="1"/>
</dbReference>
<evidence type="ECO:0000259" key="9">
    <source>
        <dbReference type="Pfam" id="PF00931"/>
    </source>
</evidence>
<organism evidence="11">
    <name type="scientific">Salvia splendens</name>
    <name type="common">Scarlet sage</name>
    <dbReference type="NCBI Taxonomy" id="180675"/>
    <lineage>
        <taxon>Eukaryota</taxon>
        <taxon>Viridiplantae</taxon>
        <taxon>Streptophyta</taxon>
        <taxon>Embryophyta</taxon>
        <taxon>Tracheophyta</taxon>
        <taxon>Spermatophyta</taxon>
        <taxon>Magnoliopsida</taxon>
        <taxon>eudicotyledons</taxon>
        <taxon>Gunneridae</taxon>
        <taxon>Pentapetalae</taxon>
        <taxon>asterids</taxon>
        <taxon>lamiids</taxon>
        <taxon>Lamiales</taxon>
        <taxon>Lamiaceae</taxon>
        <taxon>Nepetoideae</taxon>
        <taxon>Mentheae</taxon>
        <taxon>Salviinae</taxon>
        <taxon>Salvia</taxon>
        <taxon>Salvia subgen. Calosphace</taxon>
        <taxon>core Calosphace</taxon>
    </lineage>
</organism>
<feature type="region of interest" description="Disordered" evidence="8">
    <location>
        <begin position="588"/>
        <end position="612"/>
    </location>
</feature>
<dbReference type="GO" id="GO:0043531">
    <property type="term" value="F:ADP binding"/>
    <property type="evidence" value="ECO:0007669"/>
    <property type="project" value="InterPro"/>
</dbReference>
<keyword evidence="12" id="KW-1185">Reference proteome</keyword>
<dbReference type="AlphaFoldDB" id="A0A8X8VYK3"/>
<keyword evidence="4" id="KW-0547">Nucleotide-binding</keyword>
<evidence type="ECO:0000256" key="5">
    <source>
        <dbReference type="ARBA" id="ARBA00022821"/>
    </source>
</evidence>
<dbReference type="PANTHER" id="PTHR15140:SF33">
    <property type="entry name" value="LATE BLIGHT RESISTANCE PROTEIN HOMOLOG R1A-3 ISOFORM X1"/>
    <property type="match status" value="1"/>
</dbReference>
<dbReference type="EMBL" id="PNBA02000022">
    <property type="protein sequence ID" value="KAG6384760.1"/>
    <property type="molecule type" value="Genomic_DNA"/>
</dbReference>
<keyword evidence="3" id="KW-0677">Repeat</keyword>
<evidence type="ECO:0000256" key="8">
    <source>
        <dbReference type="SAM" id="MobiDB-lite"/>
    </source>
</evidence>
<evidence type="ECO:0000256" key="3">
    <source>
        <dbReference type="ARBA" id="ARBA00022737"/>
    </source>
</evidence>
<feature type="domain" description="NB-ARC" evidence="9">
    <location>
        <begin position="151"/>
        <end position="224"/>
    </location>
</feature>
<dbReference type="InterPro" id="IPR032675">
    <property type="entry name" value="LRR_dom_sf"/>
</dbReference>
<keyword evidence="7" id="KW-0175">Coiled coil</keyword>
<proteinExistence type="inferred from homology"/>
<evidence type="ECO:0000313" key="11">
    <source>
        <dbReference type="EMBL" id="KAG6384760.1"/>
    </source>
</evidence>
<dbReference type="Proteomes" id="UP000298416">
    <property type="component" value="Unassembled WGS sequence"/>
</dbReference>
<dbReference type="SUPFAM" id="SSF52540">
    <property type="entry name" value="P-loop containing nucleoside triphosphate hydrolases"/>
    <property type="match status" value="1"/>
</dbReference>
<dbReference type="Gene3D" id="1.20.5.4130">
    <property type="match status" value="1"/>
</dbReference>
<evidence type="ECO:0000259" key="10">
    <source>
        <dbReference type="Pfam" id="PF23559"/>
    </source>
</evidence>
<dbReference type="Pfam" id="PF23559">
    <property type="entry name" value="WHD_DRP"/>
    <property type="match status" value="1"/>
</dbReference>
<evidence type="ECO:0000256" key="1">
    <source>
        <dbReference type="ARBA" id="ARBA00008894"/>
    </source>
</evidence>
<dbReference type="InterPro" id="IPR027417">
    <property type="entry name" value="P-loop_NTPase"/>
</dbReference>
<dbReference type="InterPro" id="IPR058922">
    <property type="entry name" value="WHD_DRP"/>
</dbReference>
<dbReference type="Pfam" id="PF00931">
    <property type="entry name" value="NB-ARC"/>
    <property type="match status" value="1"/>
</dbReference>
<dbReference type="Gene3D" id="1.10.10.10">
    <property type="entry name" value="Winged helix-like DNA-binding domain superfamily/Winged helix DNA-binding domain"/>
    <property type="match status" value="1"/>
</dbReference>
<keyword evidence="2" id="KW-0433">Leucine-rich repeat</keyword>
<comment type="similarity">
    <text evidence="1">Belongs to the disease resistance NB-LRR family.</text>
</comment>
<dbReference type="FunFam" id="1.10.10.10:FF:000322">
    <property type="entry name" value="Probable disease resistance protein At1g63360"/>
    <property type="match status" value="1"/>
</dbReference>
<dbReference type="SUPFAM" id="SSF52058">
    <property type="entry name" value="L domain-like"/>
    <property type="match status" value="1"/>
</dbReference>
<comment type="caution">
    <text evidence="11">The sequence shown here is derived from an EMBL/GenBank/DDBJ whole genome shotgun (WGS) entry which is preliminary data.</text>
</comment>
<feature type="coiled-coil region" evidence="7">
    <location>
        <begin position="57"/>
        <end position="160"/>
    </location>
</feature>
<protein>
    <recommendedName>
        <fullName evidence="13">Disease resistance protein RPM1</fullName>
    </recommendedName>
</protein>
<sequence length="612" mass="68906">MAYALLISLKHSLELLLDPGRSRIQVSSSELQPFYEDLCYLKSFFDKVKSLEDSISVEEVEKDIKDVLQNSRNLMESHLSDLVRSGSERSGDGSWFSRELVELKDNLRRLSNMLKAKENDLIGKQQLPTDVAVGVDVAVVSEIHQEIVGLEDEVRMLRQRLLDPDSRLQLVYIVGMFGIGKTTLAKEVCNDEYIRDKFTTRGIVRIGVEYKLEELLRELCEVLMGSECPSELEGIGKEIVLNMGGHPSALVEIGKCVSELPKTVESWMEYAQNIIWKTTIPKVVNAELPHHLKACLLYLGLLLPNYNIPASQLIKLWVAEGFIEPDADQNLDSIAEEYLEDLVSRGLVIVHERSYTGRIKTCGMIHKLIRDVCVTEAQQQKIFCIVNKDTSTKKQRRVSIQSDALLGMMAVSPFDPAVHAVEISSTGDVSSHLHRLESFKCAVTNPSGVAFSLEGFPSGLTKLTLGRCGFLWDEHSAIIIDQLPDLQVLKLRWNAFCGPRWEFGDAVYHSLKLLVLEDLSIEQLKAEPKNLPVLQKLVIRRCYYLKEIPSDMIDILTLKVIEVDDCGNSLVKSARLIQEEQADRRNDDLQVTIHSSSDDSSKSPRLLDSMNV</sequence>
<accession>A0A8X8VYK3</accession>
<dbReference type="InterPro" id="IPR036388">
    <property type="entry name" value="WH-like_DNA-bd_sf"/>
</dbReference>
<reference evidence="11" key="2">
    <citation type="submission" date="2020-08" db="EMBL/GenBank/DDBJ databases">
        <title>Plant Genome Project.</title>
        <authorList>
            <person name="Zhang R.-G."/>
        </authorList>
    </citation>
    <scope>NUCLEOTIDE SEQUENCE</scope>
    <source>
        <strain evidence="11">Huo1</strain>
        <tissue evidence="11">Leaf</tissue>
    </source>
</reference>
<evidence type="ECO:0000256" key="7">
    <source>
        <dbReference type="SAM" id="Coils"/>
    </source>
</evidence>
<keyword evidence="5" id="KW-0611">Plant defense</keyword>
<reference evidence="11" key="1">
    <citation type="submission" date="2018-01" db="EMBL/GenBank/DDBJ databases">
        <authorList>
            <person name="Mao J.F."/>
        </authorList>
    </citation>
    <scope>NUCLEOTIDE SEQUENCE</scope>
    <source>
        <strain evidence="11">Huo1</strain>
        <tissue evidence="11">Leaf</tissue>
    </source>
</reference>
<feature type="compositionally biased region" description="Low complexity" evidence="8">
    <location>
        <begin position="603"/>
        <end position="612"/>
    </location>
</feature>
<evidence type="ECO:0000256" key="4">
    <source>
        <dbReference type="ARBA" id="ARBA00022741"/>
    </source>
</evidence>
<evidence type="ECO:0000313" key="12">
    <source>
        <dbReference type="Proteomes" id="UP000298416"/>
    </source>
</evidence>
<dbReference type="InterPro" id="IPR002182">
    <property type="entry name" value="NB-ARC"/>
</dbReference>
<feature type="domain" description="Disease resistance protein winged helix" evidence="10">
    <location>
        <begin position="305"/>
        <end position="372"/>
    </location>
</feature>
<dbReference type="PANTHER" id="PTHR15140">
    <property type="entry name" value="TUBULIN-SPECIFIC CHAPERONE E"/>
    <property type="match status" value="1"/>
</dbReference>
<keyword evidence="6" id="KW-0067">ATP-binding</keyword>
<evidence type="ECO:0000256" key="2">
    <source>
        <dbReference type="ARBA" id="ARBA00022614"/>
    </source>
</evidence>
<dbReference type="Gene3D" id="3.40.50.300">
    <property type="entry name" value="P-loop containing nucleotide triphosphate hydrolases"/>
    <property type="match status" value="1"/>
</dbReference>
<evidence type="ECO:0000256" key="6">
    <source>
        <dbReference type="ARBA" id="ARBA00022840"/>
    </source>
</evidence>
<name>A0A8X8VYK3_SALSN</name>
<evidence type="ECO:0008006" key="13">
    <source>
        <dbReference type="Google" id="ProtNLM"/>
    </source>
</evidence>